<keyword evidence="3" id="KW-1185">Reference proteome</keyword>
<dbReference type="AlphaFoldDB" id="A0A8X7VQ26"/>
<dbReference type="EMBL" id="JAAMPC010000004">
    <property type="protein sequence ID" value="KAG2314865.1"/>
    <property type="molecule type" value="Genomic_DNA"/>
</dbReference>
<proteinExistence type="predicted"/>
<dbReference type="Proteomes" id="UP000886595">
    <property type="component" value="Unassembled WGS sequence"/>
</dbReference>
<organism evidence="2 3">
    <name type="scientific">Brassica carinata</name>
    <name type="common">Ethiopian mustard</name>
    <name type="synonym">Abyssinian cabbage</name>
    <dbReference type="NCBI Taxonomy" id="52824"/>
    <lineage>
        <taxon>Eukaryota</taxon>
        <taxon>Viridiplantae</taxon>
        <taxon>Streptophyta</taxon>
        <taxon>Embryophyta</taxon>
        <taxon>Tracheophyta</taxon>
        <taxon>Spermatophyta</taxon>
        <taxon>Magnoliopsida</taxon>
        <taxon>eudicotyledons</taxon>
        <taxon>Gunneridae</taxon>
        <taxon>Pentapetalae</taxon>
        <taxon>rosids</taxon>
        <taxon>malvids</taxon>
        <taxon>Brassicales</taxon>
        <taxon>Brassicaceae</taxon>
        <taxon>Brassiceae</taxon>
        <taxon>Brassica</taxon>
    </lineage>
</organism>
<protein>
    <submittedName>
        <fullName evidence="2">Uncharacterized protein</fullName>
    </submittedName>
</protein>
<feature type="region of interest" description="Disordered" evidence="1">
    <location>
        <begin position="52"/>
        <end position="87"/>
    </location>
</feature>
<comment type="caution">
    <text evidence="2">The sequence shown here is derived from an EMBL/GenBank/DDBJ whole genome shotgun (WGS) entry which is preliminary data.</text>
</comment>
<gene>
    <name evidence="2" type="ORF">Bca52824_017987</name>
</gene>
<reference evidence="2 3" key="1">
    <citation type="submission" date="2020-02" db="EMBL/GenBank/DDBJ databases">
        <authorList>
            <person name="Ma Q."/>
            <person name="Huang Y."/>
            <person name="Song X."/>
            <person name="Pei D."/>
        </authorList>
    </citation>
    <scope>NUCLEOTIDE SEQUENCE [LARGE SCALE GENOMIC DNA]</scope>
    <source>
        <strain evidence="2">Sxm20200214</strain>
        <tissue evidence="2">Leaf</tissue>
    </source>
</reference>
<accession>A0A8X7VQ26</accession>
<evidence type="ECO:0000256" key="1">
    <source>
        <dbReference type="SAM" id="MobiDB-lite"/>
    </source>
</evidence>
<evidence type="ECO:0000313" key="2">
    <source>
        <dbReference type="EMBL" id="KAG2314865.1"/>
    </source>
</evidence>
<sequence length="178" mass="19570">MDILYLLYRITACDLCFLFSENGNGRDDNALEKIFKSVSDKLMSQASNQTTMSNIIGGSDSTSATLKRKRSTKADVPDSTPTSFSGKKRCSKQAVLSDITNICSTSSTLPPKLRTHFTSGSCVSKISTNGKGKLKTNTRTKSCRKILEPQFNGYVDDSSSEDEEDQAYQYDYGVIVKP</sequence>
<evidence type="ECO:0000313" key="3">
    <source>
        <dbReference type="Proteomes" id="UP000886595"/>
    </source>
</evidence>
<feature type="compositionally biased region" description="Polar residues" evidence="1">
    <location>
        <begin position="52"/>
        <end position="65"/>
    </location>
</feature>
<name>A0A8X7VQ26_BRACI</name>